<accession>A0AAV1I224</accession>
<reference evidence="3 4" key="1">
    <citation type="submission" date="2023-10" db="EMBL/GenBank/DDBJ databases">
        <authorList>
            <person name="Maclean D."/>
            <person name="Macfadyen A."/>
        </authorList>
    </citation>
    <scope>NUCLEOTIDE SEQUENCE [LARGE SCALE GENOMIC DNA]</scope>
</reference>
<feature type="region of interest" description="Disordered" evidence="2">
    <location>
        <begin position="1"/>
        <end position="114"/>
    </location>
</feature>
<name>A0AAV1I224_9CHLO</name>
<dbReference type="AlphaFoldDB" id="A0AAV1I224"/>
<organism evidence="3 4">
    <name type="scientific">Coccomyxa viridis</name>
    <dbReference type="NCBI Taxonomy" id="1274662"/>
    <lineage>
        <taxon>Eukaryota</taxon>
        <taxon>Viridiplantae</taxon>
        <taxon>Chlorophyta</taxon>
        <taxon>core chlorophytes</taxon>
        <taxon>Trebouxiophyceae</taxon>
        <taxon>Trebouxiophyceae incertae sedis</taxon>
        <taxon>Coccomyxaceae</taxon>
        <taxon>Coccomyxa</taxon>
    </lineage>
</organism>
<gene>
    <name evidence="3" type="ORF">CVIRNUC_004616</name>
</gene>
<keyword evidence="4" id="KW-1185">Reference proteome</keyword>
<proteinExistence type="predicted"/>
<protein>
    <submittedName>
        <fullName evidence="3">Uncharacterized protein</fullName>
    </submittedName>
</protein>
<dbReference type="EMBL" id="CAUYUE010000005">
    <property type="protein sequence ID" value="CAK0778552.1"/>
    <property type="molecule type" value="Genomic_DNA"/>
</dbReference>
<evidence type="ECO:0000313" key="4">
    <source>
        <dbReference type="Proteomes" id="UP001314263"/>
    </source>
</evidence>
<sequence length="513" mass="57128">MEDYAVVGRESSDRPQFHRVGRAFPKRQVPVSTPSPSEPISETPQGGAQSPTALTLEAAPPTTTCSDVPRQTAPVTNPQLGDPVPEAPTDESTGGDASDAAPEVPKGPTLVIESVPGPSERAMFVAETAARSMDRAGEVDGYSDAPQDDFVTYLLSRFSEPQKRMFAESYGVYMREDMRNKHCIDLDLAFEWLGYRRKDAAVRLLMNIGLVEGQDFYKTNRNGTPLNCGPGECFDTAVKYYLTPRAFKKLLMRARTAQGDAATDYFLEIEDALLAYNTLKRTHTGVSQFDSSAKARRNGLRLRSVTDSINTHVSGLYFGVPERTWALLKPLNPSYSPSLLAVERAEMTVIKFGMKRGDTDRTEQHCTAFQGFFLLDHVPTEHMAEVEDLLKAWLRNEGLLFEGLHENRRSRDTELTVVVTQADYERVVERTLLLIRQVDDKKRRLLGVGETAREEEARARQEEAKAVQEAERSKQMAEKTAQDQMALQMAQIELEKLKLARGVKRNCGAGMAG</sequence>
<evidence type="ECO:0000256" key="2">
    <source>
        <dbReference type="SAM" id="MobiDB-lite"/>
    </source>
</evidence>
<comment type="caution">
    <text evidence="3">The sequence shown here is derived from an EMBL/GenBank/DDBJ whole genome shotgun (WGS) entry which is preliminary data.</text>
</comment>
<feature type="compositionally biased region" description="Low complexity" evidence="2">
    <location>
        <begin position="29"/>
        <end position="44"/>
    </location>
</feature>
<evidence type="ECO:0000313" key="3">
    <source>
        <dbReference type="EMBL" id="CAK0778552.1"/>
    </source>
</evidence>
<feature type="coiled-coil region" evidence="1">
    <location>
        <begin position="452"/>
        <end position="487"/>
    </location>
</feature>
<keyword evidence="1" id="KW-0175">Coiled coil</keyword>
<feature type="compositionally biased region" description="Low complexity" evidence="2">
    <location>
        <begin position="51"/>
        <end position="64"/>
    </location>
</feature>
<evidence type="ECO:0000256" key="1">
    <source>
        <dbReference type="SAM" id="Coils"/>
    </source>
</evidence>
<dbReference type="Proteomes" id="UP001314263">
    <property type="component" value="Unassembled WGS sequence"/>
</dbReference>